<gene>
    <name evidence="4" type="ORF">CRENPOLYSF1_330039</name>
</gene>
<evidence type="ECO:0000259" key="3">
    <source>
        <dbReference type="Pfam" id="PF13505"/>
    </source>
</evidence>
<dbReference type="Pfam" id="PF13505">
    <property type="entry name" value="OMP_b-brl"/>
    <property type="match status" value="1"/>
</dbReference>
<keyword evidence="5" id="KW-1185">Reference proteome</keyword>
<feature type="domain" description="Outer membrane protein beta-barrel" evidence="3">
    <location>
        <begin position="18"/>
        <end position="192"/>
    </location>
</feature>
<dbReference type="Proteomes" id="UP000195667">
    <property type="component" value="Unassembled WGS sequence"/>
</dbReference>
<evidence type="ECO:0000313" key="4">
    <source>
        <dbReference type="EMBL" id="SJM92747.1"/>
    </source>
</evidence>
<sequence length="200" mass="22743">MLLKKPTCFGVLPLCYLLSSGVLADEHNAYVQLNAGAYFVDMGNSFMNYDPGVTVGAALGYRIADRFRVEGEFKYLSNDANYTSNFTWWETGTPSVKYNATQQQFVFLLNGYYDFKNQTPFTPFIMAGVGGSHWLIEENYFGHAYEYENNIDFTYQLGAGLNYKYTDRLSFDVKYNYLSDDKTEFGLGAHQVMAGIRLGF</sequence>
<evidence type="ECO:0000313" key="5">
    <source>
        <dbReference type="Proteomes" id="UP000195667"/>
    </source>
</evidence>
<evidence type="ECO:0000256" key="2">
    <source>
        <dbReference type="SAM" id="SignalP"/>
    </source>
</evidence>
<feature type="signal peptide" evidence="2">
    <location>
        <begin position="1"/>
        <end position="24"/>
    </location>
</feature>
<dbReference type="EMBL" id="FUKI01000108">
    <property type="protein sequence ID" value="SJM92747.1"/>
    <property type="molecule type" value="Genomic_DNA"/>
</dbReference>
<dbReference type="AlphaFoldDB" id="A0A1R4H9A6"/>
<evidence type="ECO:0000256" key="1">
    <source>
        <dbReference type="ARBA" id="ARBA00022729"/>
    </source>
</evidence>
<proteinExistence type="predicted"/>
<name>A0A1R4H9A6_9GAMM</name>
<feature type="chain" id="PRO_5013045793" description="Outer membrane protein beta-barrel domain-containing protein" evidence="2">
    <location>
        <begin position="25"/>
        <end position="200"/>
    </location>
</feature>
<dbReference type="OrthoDB" id="6195779at2"/>
<dbReference type="RefSeq" id="WP_087143526.1">
    <property type="nucleotide sequence ID" value="NZ_FUKI01000108.1"/>
</dbReference>
<protein>
    <recommendedName>
        <fullName evidence="3">Outer membrane protein beta-barrel domain-containing protein</fullName>
    </recommendedName>
</protein>
<dbReference type="Gene3D" id="2.40.160.20">
    <property type="match status" value="1"/>
</dbReference>
<organism evidence="4 5">
    <name type="scientific">Crenothrix polyspora</name>
    <dbReference type="NCBI Taxonomy" id="360316"/>
    <lineage>
        <taxon>Bacteria</taxon>
        <taxon>Pseudomonadati</taxon>
        <taxon>Pseudomonadota</taxon>
        <taxon>Gammaproteobacteria</taxon>
        <taxon>Methylococcales</taxon>
        <taxon>Crenotrichaceae</taxon>
        <taxon>Crenothrix</taxon>
    </lineage>
</organism>
<keyword evidence="1 2" id="KW-0732">Signal</keyword>
<reference evidence="5" key="1">
    <citation type="submission" date="2017-02" db="EMBL/GenBank/DDBJ databases">
        <authorList>
            <person name="Daims H."/>
        </authorList>
    </citation>
    <scope>NUCLEOTIDE SEQUENCE [LARGE SCALE GENOMIC DNA]</scope>
</reference>
<dbReference type="SUPFAM" id="SSF56925">
    <property type="entry name" value="OMPA-like"/>
    <property type="match status" value="1"/>
</dbReference>
<dbReference type="InterPro" id="IPR011250">
    <property type="entry name" value="OMP/PagP_B-barrel"/>
</dbReference>
<accession>A0A1R4H9A6</accession>
<dbReference type="InterPro" id="IPR027385">
    <property type="entry name" value="Beta-barrel_OMP"/>
</dbReference>